<dbReference type="EMBL" id="JBITYG010000004">
    <property type="protein sequence ID" value="MFI9102103.1"/>
    <property type="molecule type" value="Genomic_DNA"/>
</dbReference>
<evidence type="ECO:0000313" key="2">
    <source>
        <dbReference type="EMBL" id="MFI9102103.1"/>
    </source>
</evidence>
<name>A0ABW8C6Q2_9ACTN</name>
<keyword evidence="1" id="KW-1133">Transmembrane helix</keyword>
<organism evidence="2 3">
    <name type="scientific">Streptomyces fildesensis</name>
    <dbReference type="NCBI Taxonomy" id="375757"/>
    <lineage>
        <taxon>Bacteria</taxon>
        <taxon>Bacillati</taxon>
        <taxon>Actinomycetota</taxon>
        <taxon>Actinomycetes</taxon>
        <taxon>Kitasatosporales</taxon>
        <taxon>Streptomycetaceae</taxon>
        <taxon>Streptomyces</taxon>
    </lineage>
</organism>
<proteinExistence type="predicted"/>
<reference evidence="2 3" key="1">
    <citation type="submission" date="2024-10" db="EMBL/GenBank/DDBJ databases">
        <title>The Natural Products Discovery Center: Release of the First 8490 Sequenced Strains for Exploring Actinobacteria Biosynthetic Diversity.</title>
        <authorList>
            <person name="Kalkreuter E."/>
            <person name="Kautsar S.A."/>
            <person name="Yang D."/>
            <person name="Bader C.D."/>
            <person name="Teijaro C.N."/>
            <person name="Fluegel L."/>
            <person name="Davis C.M."/>
            <person name="Simpson J.R."/>
            <person name="Lauterbach L."/>
            <person name="Steele A.D."/>
            <person name="Gui C."/>
            <person name="Meng S."/>
            <person name="Li G."/>
            <person name="Viehrig K."/>
            <person name="Ye F."/>
            <person name="Su P."/>
            <person name="Kiefer A.F."/>
            <person name="Nichols A."/>
            <person name="Cepeda A.J."/>
            <person name="Yan W."/>
            <person name="Fan B."/>
            <person name="Jiang Y."/>
            <person name="Adhikari A."/>
            <person name="Zheng C.-J."/>
            <person name="Schuster L."/>
            <person name="Cowan T.M."/>
            <person name="Smanski M.J."/>
            <person name="Chevrette M.G."/>
            <person name="De Carvalho L.P.S."/>
            <person name="Shen B."/>
        </authorList>
    </citation>
    <scope>NUCLEOTIDE SEQUENCE [LARGE SCALE GENOMIC DNA]</scope>
    <source>
        <strain evidence="2 3">NPDC053399</strain>
    </source>
</reference>
<dbReference type="RefSeq" id="WP_399649292.1">
    <property type="nucleotide sequence ID" value="NZ_JBITYG010000004.1"/>
</dbReference>
<evidence type="ECO:0008006" key="4">
    <source>
        <dbReference type="Google" id="ProtNLM"/>
    </source>
</evidence>
<dbReference type="Proteomes" id="UP001614394">
    <property type="component" value="Unassembled WGS sequence"/>
</dbReference>
<evidence type="ECO:0000313" key="3">
    <source>
        <dbReference type="Proteomes" id="UP001614394"/>
    </source>
</evidence>
<accession>A0ABW8C6Q2</accession>
<protein>
    <recommendedName>
        <fullName evidence="4">Integral membrane protein</fullName>
    </recommendedName>
</protein>
<keyword evidence="3" id="KW-1185">Reference proteome</keyword>
<feature type="transmembrane region" description="Helical" evidence="1">
    <location>
        <begin position="30"/>
        <end position="53"/>
    </location>
</feature>
<evidence type="ECO:0000256" key="1">
    <source>
        <dbReference type="SAM" id="Phobius"/>
    </source>
</evidence>
<keyword evidence="1" id="KW-0472">Membrane</keyword>
<sequence length="97" mass="10273">MNARLVRAASGAVAGTPTAFTGLGHGTAGLVVTAVVVIVTSTVAVVVPEVFWWQALNPLRPLRWYARHGRLDGAHGAELIRAADAGHARVVRARKER</sequence>
<keyword evidence="1" id="KW-0812">Transmembrane</keyword>
<comment type="caution">
    <text evidence="2">The sequence shown here is derived from an EMBL/GenBank/DDBJ whole genome shotgun (WGS) entry which is preliminary data.</text>
</comment>
<gene>
    <name evidence="2" type="ORF">ACIGXA_16420</name>
</gene>